<evidence type="ECO:0000313" key="1">
    <source>
        <dbReference type="EMBL" id="QAT82320.1"/>
    </source>
</evidence>
<dbReference type="AlphaFoldDB" id="A0A410RK88"/>
<dbReference type="RefSeq" id="WP_128794671.1">
    <property type="nucleotide sequence ID" value="NZ_CP034669.1"/>
</dbReference>
<sequence>MRAAIVAGLWVVGLLAGCGGPGTEEGLDLQSAEQALDPVEACLEACSVNLSRCLQNATTQAQIDRCELIGESCPRKCGVGGE</sequence>
<dbReference type="Proteomes" id="UP000288758">
    <property type="component" value="Chromosome"/>
</dbReference>
<accession>A0A410RK88</accession>
<name>A0A410RK88_CORCK</name>
<proteinExistence type="predicted"/>
<dbReference type="PROSITE" id="PS51257">
    <property type="entry name" value="PROKAR_LIPOPROTEIN"/>
    <property type="match status" value="1"/>
</dbReference>
<protein>
    <recommendedName>
        <fullName evidence="3">Lipoprotein</fullName>
    </recommendedName>
</protein>
<organism evidence="1 2">
    <name type="scientific">Corallococcus coralloides</name>
    <name type="common">Myxococcus coralloides</name>
    <dbReference type="NCBI Taxonomy" id="184914"/>
    <lineage>
        <taxon>Bacteria</taxon>
        <taxon>Pseudomonadati</taxon>
        <taxon>Myxococcota</taxon>
        <taxon>Myxococcia</taxon>
        <taxon>Myxococcales</taxon>
        <taxon>Cystobacterineae</taxon>
        <taxon>Myxococcaceae</taxon>
        <taxon>Corallococcus</taxon>
    </lineage>
</organism>
<gene>
    <name evidence="1" type="ORF">EJ065_0715</name>
</gene>
<evidence type="ECO:0000313" key="2">
    <source>
        <dbReference type="Proteomes" id="UP000288758"/>
    </source>
</evidence>
<dbReference type="EMBL" id="CP034669">
    <property type="protein sequence ID" value="QAT82320.1"/>
    <property type="molecule type" value="Genomic_DNA"/>
</dbReference>
<evidence type="ECO:0008006" key="3">
    <source>
        <dbReference type="Google" id="ProtNLM"/>
    </source>
</evidence>
<reference evidence="1 2" key="1">
    <citation type="submission" date="2018-12" db="EMBL/GenBank/DDBJ databases">
        <title>Complete Genome Sequence of the Corallopyronin A producing Myxobacterium Corallococcus coralloides B035.</title>
        <authorList>
            <person name="Bouhired S.M."/>
            <person name="Rupp O."/>
            <person name="Blom J."/>
            <person name="Schaeberle T.F."/>
            <person name="Kehraus S."/>
            <person name="Schiefer A."/>
            <person name="Pfarr K."/>
            <person name="Goesmann A."/>
            <person name="Hoerauf A."/>
            <person name="Koenig G.M."/>
        </authorList>
    </citation>
    <scope>NUCLEOTIDE SEQUENCE [LARGE SCALE GENOMIC DNA]</scope>
    <source>
        <strain evidence="1 2">B035</strain>
    </source>
</reference>